<reference evidence="2" key="1">
    <citation type="submission" date="2017-02" db="UniProtKB">
        <authorList>
            <consortium name="WormBaseParasite"/>
        </authorList>
    </citation>
    <scope>IDENTIFICATION</scope>
</reference>
<dbReference type="Proteomes" id="UP000036681">
    <property type="component" value="Unplaced"/>
</dbReference>
<dbReference type="WBParaSite" id="ALUE_0001538601-mRNA-1">
    <property type="protein sequence ID" value="ALUE_0001538601-mRNA-1"/>
    <property type="gene ID" value="ALUE_0001538601"/>
</dbReference>
<name>A0A0M3IC29_ASCLU</name>
<evidence type="ECO:0000313" key="1">
    <source>
        <dbReference type="Proteomes" id="UP000036681"/>
    </source>
</evidence>
<accession>A0A0M3IC29</accession>
<dbReference type="AlphaFoldDB" id="A0A0M3IC29"/>
<keyword evidence="1" id="KW-1185">Reference proteome</keyword>
<protein>
    <submittedName>
        <fullName evidence="2">HTH La-type RNA-binding domain-containing protein</fullName>
    </submittedName>
</protein>
<evidence type="ECO:0000313" key="2">
    <source>
        <dbReference type="WBParaSite" id="ALUE_0001538601-mRNA-1"/>
    </source>
</evidence>
<proteinExistence type="predicted"/>
<sequence>MIKNNTERKMTATMESVSRTLMPPKMHLLNDVEMNRMISGRALLVESKEMVPPSPIFGQHETQFTKRLIKDIINQYFENTRDDIDLILQISRRGTYPRVHVELKPAEELTHVELKPAEELTILSNSSNTPFAATSSSSQSSTPIKVSFKSFDNIKMSKV</sequence>
<organism evidence="1 2">
    <name type="scientific">Ascaris lumbricoides</name>
    <name type="common">Giant roundworm</name>
    <dbReference type="NCBI Taxonomy" id="6252"/>
    <lineage>
        <taxon>Eukaryota</taxon>
        <taxon>Metazoa</taxon>
        <taxon>Ecdysozoa</taxon>
        <taxon>Nematoda</taxon>
        <taxon>Chromadorea</taxon>
        <taxon>Rhabditida</taxon>
        <taxon>Spirurina</taxon>
        <taxon>Ascaridomorpha</taxon>
        <taxon>Ascaridoidea</taxon>
        <taxon>Ascarididae</taxon>
        <taxon>Ascaris</taxon>
    </lineage>
</organism>